<comment type="caution">
    <text evidence="2">The sequence shown here is derived from an EMBL/GenBank/DDBJ whole genome shotgun (WGS) entry which is preliminary data.</text>
</comment>
<feature type="region of interest" description="Disordered" evidence="1">
    <location>
        <begin position="1"/>
        <end position="24"/>
    </location>
</feature>
<dbReference type="EMBL" id="JAKLTQ010000022">
    <property type="protein sequence ID" value="MCG2624223.1"/>
    <property type="molecule type" value="Genomic_DNA"/>
</dbReference>
<keyword evidence="3" id="KW-1185">Reference proteome</keyword>
<proteinExistence type="predicted"/>
<sequence>MTEKIDPDAGEGSGRYGDDSRHDDAFEEALTQTAREERVGDAGDLANDLRLAEEQELIQEQSHGRFPTDEGGRYREEGAETIGLAGAAASLDVADEELAGTVEADASDDQYHAGDEQ</sequence>
<evidence type="ECO:0000256" key="1">
    <source>
        <dbReference type="SAM" id="MobiDB-lite"/>
    </source>
</evidence>
<dbReference type="Proteomes" id="UP001165368">
    <property type="component" value="Unassembled WGS sequence"/>
</dbReference>
<name>A0ABS9LC94_9MICC</name>
<protein>
    <recommendedName>
        <fullName evidence="4">DUF5709 domain-containing protein</fullName>
    </recommendedName>
</protein>
<organism evidence="2 3">
    <name type="scientific">Arthrobacter hankyongi</name>
    <dbReference type="NCBI Taxonomy" id="2904801"/>
    <lineage>
        <taxon>Bacteria</taxon>
        <taxon>Bacillati</taxon>
        <taxon>Actinomycetota</taxon>
        <taxon>Actinomycetes</taxon>
        <taxon>Micrococcales</taxon>
        <taxon>Micrococcaceae</taxon>
        <taxon>Arthrobacter</taxon>
    </lineage>
</organism>
<reference evidence="2" key="1">
    <citation type="submission" date="2022-01" db="EMBL/GenBank/DDBJ databases">
        <authorList>
            <person name="Jo J.-H."/>
            <person name="Im W.-T."/>
        </authorList>
    </citation>
    <scope>NUCLEOTIDE SEQUENCE</scope>
    <source>
        <strain evidence="2">I2-34</strain>
    </source>
</reference>
<evidence type="ECO:0008006" key="4">
    <source>
        <dbReference type="Google" id="ProtNLM"/>
    </source>
</evidence>
<gene>
    <name evidence="2" type="ORF">LVY72_20240</name>
</gene>
<evidence type="ECO:0000313" key="3">
    <source>
        <dbReference type="Proteomes" id="UP001165368"/>
    </source>
</evidence>
<evidence type="ECO:0000313" key="2">
    <source>
        <dbReference type="EMBL" id="MCG2624223.1"/>
    </source>
</evidence>
<dbReference type="RefSeq" id="WP_237825883.1">
    <property type="nucleotide sequence ID" value="NZ_JAKLTQ010000022.1"/>
</dbReference>
<accession>A0ABS9LC94</accession>